<evidence type="ECO:0000256" key="2">
    <source>
        <dbReference type="ARBA" id="ARBA00005042"/>
    </source>
</evidence>
<evidence type="ECO:0000256" key="4">
    <source>
        <dbReference type="ARBA" id="ARBA00013170"/>
    </source>
</evidence>
<dbReference type="InterPro" id="IPR048254">
    <property type="entry name" value="CDP_ALCOHOL_P_TRANSF_CS"/>
</dbReference>
<reference evidence="18 19" key="1">
    <citation type="submission" date="2023-01" db="EMBL/GenBank/DDBJ databases">
        <title>Description of Helicobacter ibis sp. nov. isolated from faecal droppings of black-faced ibis (Theristicus melanopis).</title>
        <authorList>
            <person name="Lopez-Cantillo M."/>
            <person name="Vidal-Veuthey B."/>
            <person name="Mella A."/>
            <person name="De La Haba R."/>
            <person name="Collado L."/>
        </authorList>
    </citation>
    <scope>NUCLEOTIDE SEQUENCE [LARGE SCALE GENOMIC DNA]</scope>
    <source>
        <strain evidence="18 19">A82</strain>
    </source>
</reference>
<gene>
    <name evidence="18" type="primary">pgsA</name>
    <name evidence="18" type="ORF">PF021_08285</name>
</gene>
<evidence type="ECO:0000256" key="14">
    <source>
        <dbReference type="ARBA" id="ARBA00048586"/>
    </source>
</evidence>
<evidence type="ECO:0000256" key="13">
    <source>
        <dbReference type="ARBA" id="ARBA00023264"/>
    </source>
</evidence>
<dbReference type="InterPro" id="IPR004570">
    <property type="entry name" value="Phosphatidylglycerol_P_synth"/>
</dbReference>
<dbReference type="PROSITE" id="PS00379">
    <property type="entry name" value="CDP_ALCOHOL_P_TRANSF"/>
    <property type="match status" value="1"/>
</dbReference>
<keyword evidence="19" id="KW-1185">Reference proteome</keyword>
<keyword evidence="9 17" id="KW-1133">Transmembrane helix</keyword>
<dbReference type="PANTHER" id="PTHR14269:SF62">
    <property type="entry name" value="CDP-DIACYLGLYCEROL--GLYCEROL-3-PHOSPHATE 3-PHOSPHATIDYLTRANSFERASE 1, CHLOROPLASTIC"/>
    <property type="match status" value="1"/>
</dbReference>
<keyword evidence="11 17" id="KW-0472">Membrane</keyword>
<comment type="subcellular location">
    <subcellularLocation>
        <location evidence="1">Membrane</location>
        <topology evidence="1">Multi-pass membrane protein</topology>
    </subcellularLocation>
</comment>
<dbReference type="NCBIfam" id="TIGR00560">
    <property type="entry name" value="pgsA"/>
    <property type="match status" value="1"/>
</dbReference>
<evidence type="ECO:0000256" key="10">
    <source>
        <dbReference type="ARBA" id="ARBA00023098"/>
    </source>
</evidence>
<evidence type="ECO:0000256" key="5">
    <source>
        <dbReference type="ARBA" id="ARBA00014944"/>
    </source>
</evidence>
<evidence type="ECO:0000313" key="19">
    <source>
        <dbReference type="Proteomes" id="UP001210261"/>
    </source>
</evidence>
<evidence type="ECO:0000256" key="11">
    <source>
        <dbReference type="ARBA" id="ARBA00023136"/>
    </source>
</evidence>
<evidence type="ECO:0000256" key="12">
    <source>
        <dbReference type="ARBA" id="ARBA00023209"/>
    </source>
</evidence>
<accession>A0ABT4VHY4</accession>
<feature type="transmembrane region" description="Helical" evidence="17">
    <location>
        <begin position="12"/>
        <end position="29"/>
    </location>
</feature>
<comment type="catalytic activity">
    <reaction evidence="14">
        <text>a CDP-1,2-diacyl-sn-glycerol + sn-glycerol 3-phosphate = a 1,2-diacyl-sn-glycero-3-phospho-(1'-sn-glycero-3'-phosphate) + CMP + H(+)</text>
        <dbReference type="Rhea" id="RHEA:12593"/>
        <dbReference type="ChEBI" id="CHEBI:15378"/>
        <dbReference type="ChEBI" id="CHEBI:57597"/>
        <dbReference type="ChEBI" id="CHEBI:58332"/>
        <dbReference type="ChEBI" id="CHEBI:60110"/>
        <dbReference type="ChEBI" id="CHEBI:60377"/>
        <dbReference type="EC" id="2.7.8.5"/>
    </reaction>
</comment>
<feature type="transmembrane region" description="Helical" evidence="17">
    <location>
        <begin position="41"/>
        <end position="63"/>
    </location>
</feature>
<evidence type="ECO:0000256" key="9">
    <source>
        <dbReference type="ARBA" id="ARBA00022989"/>
    </source>
</evidence>
<dbReference type="Proteomes" id="UP001210261">
    <property type="component" value="Unassembled WGS sequence"/>
</dbReference>
<feature type="transmembrane region" description="Helical" evidence="17">
    <location>
        <begin position="154"/>
        <end position="174"/>
    </location>
</feature>
<sequence length="182" mass="20846">MFRFEYLPNFLTILRIFLAFLLLCIMLYGDILFQAPIHSSWINYFSTLLFCIASITDFFDGLIARKFSIISTFGEIFDPLADKLLMLSAFIGLLVLDRVNAWAVFLILSREFFITGLRVVAVSKGINVAASNLGKYKTGFQITAITLLLMDYSFASYVLWLAVFITIYSGYDYVKSYLFESR</sequence>
<dbReference type="PIRSF" id="PIRSF000847">
    <property type="entry name" value="Phos_ph_gly_syn"/>
    <property type="match status" value="1"/>
</dbReference>
<feature type="transmembrane region" description="Helical" evidence="17">
    <location>
        <begin position="84"/>
        <end position="108"/>
    </location>
</feature>
<keyword evidence="8 17" id="KW-0812">Transmembrane</keyword>
<comment type="similarity">
    <text evidence="3 16">Belongs to the CDP-alcohol phosphatidyltransferase class-I family.</text>
</comment>
<keyword evidence="12" id="KW-0594">Phospholipid biosynthesis</keyword>
<keyword evidence="7 16" id="KW-0808">Transferase</keyword>
<comment type="pathway">
    <text evidence="2">Phospholipid metabolism; phosphatidylglycerol biosynthesis; phosphatidylglycerol from CDP-diacylglycerol: step 1/2.</text>
</comment>
<keyword evidence="10" id="KW-0443">Lipid metabolism</keyword>
<evidence type="ECO:0000256" key="3">
    <source>
        <dbReference type="ARBA" id="ARBA00010441"/>
    </source>
</evidence>
<dbReference type="InterPro" id="IPR043130">
    <property type="entry name" value="CDP-OH_PTrfase_TM_dom"/>
</dbReference>
<dbReference type="InterPro" id="IPR050324">
    <property type="entry name" value="CDP-alcohol_PTase-I"/>
</dbReference>
<evidence type="ECO:0000313" key="18">
    <source>
        <dbReference type="EMBL" id="MDA3969656.1"/>
    </source>
</evidence>
<keyword evidence="13" id="KW-1208">Phospholipid metabolism</keyword>
<dbReference type="Pfam" id="PF01066">
    <property type="entry name" value="CDP-OH_P_transf"/>
    <property type="match status" value="1"/>
</dbReference>
<dbReference type="EMBL" id="JAQHXR010000008">
    <property type="protein sequence ID" value="MDA3969656.1"/>
    <property type="molecule type" value="Genomic_DNA"/>
</dbReference>
<evidence type="ECO:0000256" key="16">
    <source>
        <dbReference type="RuleBase" id="RU003750"/>
    </source>
</evidence>
<dbReference type="PANTHER" id="PTHR14269">
    <property type="entry name" value="CDP-DIACYLGLYCEROL--GLYCEROL-3-PHOSPHATE 3-PHOSPHATIDYLTRANSFERASE-RELATED"/>
    <property type="match status" value="1"/>
</dbReference>
<organism evidence="18 19">
    <name type="scientific">Helicobacter ibis</name>
    <dbReference type="NCBI Taxonomy" id="2962633"/>
    <lineage>
        <taxon>Bacteria</taxon>
        <taxon>Pseudomonadati</taxon>
        <taxon>Campylobacterota</taxon>
        <taxon>Epsilonproteobacteria</taxon>
        <taxon>Campylobacterales</taxon>
        <taxon>Helicobacteraceae</taxon>
        <taxon>Helicobacter</taxon>
    </lineage>
</organism>
<evidence type="ECO:0000256" key="8">
    <source>
        <dbReference type="ARBA" id="ARBA00022692"/>
    </source>
</evidence>
<proteinExistence type="inferred from homology"/>
<dbReference type="GO" id="GO:0008444">
    <property type="term" value="F:CDP-diacylglycerol-glycerol-3-phosphate 3-phosphatidyltransferase activity"/>
    <property type="evidence" value="ECO:0007669"/>
    <property type="project" value="UniProtKB-EC"/>
</dbReference>
<evidence type="ECO:0000256" key="7">
    <source>
        <dbReference type="ARBA" id="ARBA00022679"/>
    </source>
</evidence>
<dbReference type="Gene3D" id="1.20.120.1760">
    <property type="match status" value="1"/>
</dbReference>
<name>A0ABT4VHY4_9HELI</name>
<evidence type="ECO:0000256" key="17">
    <source>
        <dbReference type="SAM" id="Phobius"/>
    </source>
</evidence>
<dbReference type="RefSeq" id="WP_271022017.1">
    <property type="nucleotide sequence ID" value="NZ_JAQHXR010000008.1"/>
</dbReference>
<keyword evidence="6" id="KW-0444">Lipid biosynthesis</keyword>
<evidence type="ECO:0000256" key="6">
    <source>
        <dbReference type="ARBA" id="ARBA00022516"/>
    </source>
</evidence>
<evidence type="ECO:0000256" key="1">
    <source>
        <dbReference type="ARBA" id="ARBA00004141"/>
    </source>
</evidence>
<dbReference type="InterPro" id="IPR000462">
    <property type="entry name" value="CDP-OH_P_trans"/>
</dbReference>
<protein>
    <recommendedName>
        <fullName evidence="5 15">CDP-diacylglycerol--glycerol-3-phosphate 3-phosphatidyltransferase</fullName>
        <ecNumber evidence="4 15">2.7.8.5</ecNumber>
    </recommendedName>
</protein>
<comment type="caution">
    <text evidence="18">The sequence shown here is derived from an EMBL/GenBank/DDBJ whole genome shotgun (WGS) entry which is preliminary data.</text>
</comment>
<evidence type="ECO:0000256" key="15">
    <source>
        <dbReference type="NCBIfam" id="TIGR00560"/>
    </source>
</evidence>
<dbReference type="EC" id="2.7.8.5" evidence="4 15"/>